<proteinExistence type="predicted"/>
<dbReference type="Proteomes" id="UP000499080">
    <property type="component" value="Unassembled WGS sequence"/>
</dbReference>
<keyword evidence="3" id="KW-1185">Reference proteome</keyword>
<dbReference type="PROSITE" id="PS50994">
    <property type="entry name" value="INTEGRASE"/>
    <property type="match status" value="1"/>
</dbReference>
<sequence length="161" mass="18343">MRLLFNRFRKARQSKASETSAPSNLHSDNGREFCNEILESATQLWPEIKIVNGKPRHSQSQGSVERANQDIENMITTWMADKLTSGIDEEEGYGKNVLCNICKKNMDQEIQRDVAKKDLEKQAEKMLAVSNAKHPNVDEGVTVRIKVPEVQTEQKLMPARF</sequence>
<dbReference type="EMBL" id="BGPR01011841">
    <property type="protein sequence ID" value="GBN53228.1"/>
    <property type="molecule type" value="Genomic_DNA"/>
</dbReference>
<feature type="domain" description="Integrase catalytic" evidence="1">
    <location>
        <begin position="1"/>
        <end position="126"/>
    </location>
</feature>
<dbReference type="InterPro" id="IPR036397">
    <property type="entry name" value="RNaseH_sf"/>
</dbReference>
<evidence type="ECO:0000259" key="1">
    <source>
        <dbReference type="PROSITE" id="PS50994"/>
    </source>
</evidence>
<comment type="caution">
    <text evidence="2">The sequence shown here is derived from an EMBL/GenBank/DDBJ whole genome shotgun (WGS) entry which is preliminary data.</text>
</comment>
<dbReference type="Pfam" id="PF23663">
    <property type="entry name" value="Znf_SCAND3"/>
    <property type="match status" value="1"/>
</dbReference>
<dbReference type="InterPro" id="IPR057560">
    <property type="entry name" value="Znf_SCAND3"/>
</dbReference>
<organism evidence="2 3">
    <name type="scientific">Araneus ventricosus</name>
    <name type="common">Orbweaver spider</name>
    <name type="synonym">Epeira ventricosa</name>
    <dbReference type="NCBI Taxonomy" id="182803"/>
    <lineage>
        <taxon>Eukaryota</taxon>
        <taxon>Metazoa</taxon>
        <taxon>Ecdysozoa</taxon>
        <taxon>Arthropoda</taxon>
        <taxon>Chelicerata</taxon>
        <taxon>Arachnida</taxon>
        <taxon>Araneae</taxon>
        <taxon>Araneomorphae</taxon>
        <taxon>Entelegynae</taxon>
        <taxon>Araneoidea</taxon>
        <taxon>Araneidae</taxon>
        <taxon>Araneus</taxon>
    </lineage>
</organism>
<dbReference type="SUPFAM" id="SSF53098">
    <property type="entry name" value="Ribonuclease H-like"/>
    <property type="match status" value="1"/>
</dbReference>
<gene>
    <name evidence="2" type="ORF">AVEN_125682_1</name>
</gene>
<dbReference type="GO" id="GO:0015074">
    <property type="term" value="P:DNA integration"/>
    <property type="evidence" value="ECO:0007669"/>
    <property type="project" value="InterPro"/>
</dbReference>
<dbReference type="AlphaFoldDB" id="A0A4Y2PMP2"/>
<dbReference type="Gene3D" id="3.30.420.10">
    <property type="entry name" value="Ribonuclease H-like superfamily/Ribonuclease H"/>
    <property type="match status" value="1"/>
</dbReference>
<dbReference type="GO" id="GO:0003676">
    <property type="term" value="F:nucleic acid binding"/>
    <property type="evidence" value="ECO:0007669"/>
    <property type="project" value="InterPro"/>
</dbReference>
<dbReference type="OrthoDB" id="6818577at2759"/>
<evidence type="ECO:0000313" key="3">
    <source>
        <dbReference type="Proteomes" id="UP000499080"/>
    </source>
</evidence>
<reference evidence="2 3" key="1">
    <citation type="journal article" date="2019" name="Sci. Rep.">
        <title>Orb-weaving spider Araneus ventricosus genome elucidates the spidroin gene catalogue.</title>
        <authorList>
            <person name="Kono N."/>
            <person name="Nakamura H."/>
            <person name="Ohtoshi R."/>
            <person name="Moran D.A.P."/>
            <person name="Shinohara A."/>
            <person name="Yoshida Y."/>
            <person name="Fujiwara M."/>
            <person name="Mori M."/>
            <person name="Tomita M."/>
            <person name="Arakawa K."/>
        </authorList>
    </citation>
    <scope>NUCLEOTIDE SEQUENCE [LARGE SCALE GENOMIC DNA]</scope>
</reference>
<dbReference type="InterPro" id="IPR012337">
    <property type="entry name" value="RNaseH-like_sf"/>
</dbReference>
<accession>A0A4Y2PMP2</accession>
<protein>
    <recommendedName>
        <fullName evidence="1">Integrase catalytic domain-containing protein</fullName>
    </recommendedName>
</protein>
<dbReference type="InterPro" id="IPR001584">
    <property type="entry name" value="Integrase_cat-core"/>
</dbReference>
<evidence type="ECO:0000313" key="2">
    <source>
        <dbReference type="EMBL" id="GBN53228.1"/>
    </source>
</evidence>
<name>A0A4Y2PMP2_ARAVE</name>